<dbReference type="InterPro" id="IPR029001">
    <property type="entry name" value="ITPase-like_fam"/>
</dbReference>
<comment type="catalytic activity">
    <reaction evidence="4">
        <text>dTTP + H2O = dTMP + diphosphate + H(+)</text>
        <dbReference type="Rhea" id="RHEA:28534"/>
        <dbReference type="ChEBI" id="CHEBI:15377"/>
        <dbReference type="ChEBI" id="CHEBI:15378"/>
        <dbReference type="ChEBI" id="CHEBI:33019"/>
        <dbReference type="ChEBI" id="CHEBI:37568"/>
        <dbReference type="ChEBI" id="CHEBI:63528"/>
        <dbReference type="EC" id="3.6.1.9"/>
    </reaction>
</comment>
<dbReference type="GO" id="GO:0036218">
    <property type="term" value="F:dTTP diphosphatase activity"/>
    <property type="evidence" value="ECO:0007669"/>
    <property type="project" value="RHEA"/>
</dbReference>
<evidence type="ECO:0000256" key="2">
    <source>
        <dbReference type="ARBA" id="ARBA00022801"/>
    </source>
</evidence>
<name>A0A2A2A9J4_9BURK</name>
<dbReference type="InterPro" id="IPR003697">
    <property type="entry name" value="Maf-like"/>
</dbReference>
<dbReference type="EMBL" id="NSJF01000002">
    <property type="protein sequence ID" value="PAT35210.1"/>
    <property type="molecule type" value="Genomic_DNA"/>
</dbReference>
<dbReference type="SUPFAM" id="SSF52972">
    <property type="entry name" value="ITPase-like"/>
    <property type="match status" value="1"/>
</dbReference>
<comment type="caution">
    <text evidence="5">The sequence shown here is derived from an EMBL/GenBank/DDBJ whole genome shotgun (WGS) entry which is preliminary data.</text>
</comment>
<dbReference type="GO" id="GO:0009117">
    <property type="term" value="P:nucleotide metabolic process"/>
    <property type="evidence" value="ECO:0007669"/>
    <property type="project" value="UniProtKB-KW"/>
</dbReference>
<organism evidence="5 6">
    <name type="scientific">Vandammella animalimorsus</name>
    <dbReference type="NCBI Taxonomy" id="2029117"/>
    <lineage>
        <taxon>Bacteria</taxon>
        <taxon>Pseudomonadati</taxon>
        <taxon>Pseudomonadota</taxon>
        <taxon>Betaproteobacteria</taxon>
        <taxon>Burkholderiales</taxon>
        <taxon>Comamonadaceae</taxon>
        <taxon>Vandammella</taxon>
    </lineage>
</organism>
<protein>
    <recommendedName>
        <fullName evidence="4">dTTP/UTP pyrophosphatase</fullName>
        <shortName evidence="4">dTTPase/UTPase</shortName>
        <ecNumber evidence="4">3.6.1.9</ecNumber>
    </recommendedName>
    <alternativeName>
        <fullName evidence="4">Nucleoside triphosphate pyrophosphatase</fullName>
    </alternativeName>
    <alternativeName>
        <fullName evidence="4">Nucleotide pyrophosphatase</fullName>
        <shortName evidence="4">Nucleotide PPase</shortName>
    </alternativeName>
</protein>
<evidence type="ECO:0000256" key="3">
    <source>
        <dbReference type="ARBA" id="ARBA00023080"/>
    </source>
</evidence>
<dbReference type="PANTHER" id="PTHR43213">
    <property type="entry name" value="BIFUNCTIONAL DTTP/UTP PYROPHOSPHATASE/METHYLTRANSFERASE PROTEIN-RELATED"/>
    <property type="match status" value="1"/>
</dbReference>
<dbReference type="CDD" id="cd00555">
    <property type="entry name" value="Maf"/>
    <property type="match status" value="1"/>
</dbReference>
<comment type="function">
    <text evidence="4">Nucleoside triphosphate pyrophosphatase that hydrolyzes dTTP and UTP. May have a dual role in cell division arrest and in preventing the incorporation of modified nucleotides into cellular nucleic acids.</text>
</comment>
<feature type="site" description="Important for substrate specificity" evidence="4">
    <location>
        <position position="30"/>
    </location>
</feature>
<accession>A0A2A2A9J4</accession>
<comment type="similarity">
    <text evidence="4">Belongs to the Maf family. YhdE subfamily.</text>
</comment>
<feature type="site" description="Important for substrate specificity" evidence="4">
    <location>
        <position position="107"/>
    </location>
</feature>
<dbReference type="GO" id="GO:0036221">
    <property type="term" value="F:UTP diphosphatase activity"/>
    <property type="evidence" value="ECO:0007669"/>
    <property type="project" value="RHEA"/>
</dbReference>
<evidence type="ECO:0000313" key="5">
    <source>
        <dbReference type="EMBL" id="PAT35210.1"/>
    </source>
</evidence>
<dbReference type="GO" id="GO:0005737">
    <property type="term" value="C:cytoplasm"/>
    <property type="evidence" value="ECO:0007669"/>
    <property type="project" value="UniProtKB-SubCell"/>
</dbReference>
<keyword evidence="4" id="KW-0963">Cytoplasm</keyword>
<comment type="cofactor">
    <cofactor evidence="1 4">
        <name>a divalent metal cation</name>
        <dbReference type="ChEBI" id="CHEBI:60240"/>
    </cofactor>
</comment>
<evidence type="ECO:0000256" key="4">
    <source>
        <dbReference type="HAMAP-Rule" id="MF_00528"/>
    </source>
</evidence>
<dbReference type="Gene3D" id="3.90.950.10">
    <property type="match status" value="1"/>
</dbReference>
<comment type="caution">
    <text evidence="4">Lacks conserved residue(s) required for the propagation of feature annotation.</text>
</comment>
<dbReference type="HAMAP" id="MF_00528">
    <property type="entry name" value="Maf"/>
    <property type="match status" value="1"/>
</dbReference>
<keyword evidence="2 4" id="KW-0378">Hydrolase</keyword>
<comment type="catalytic activity">
    <reaction evidence="4">
        <text>UTP + H2O = UMP + diphosphate + H(+)</text>
        <dbReference type="Rhea" id="RHEA:29395"/>
        <dbReference type="ChEBI" id="CHEBI:15377"/>
        <dbReference type="ChEBI" id="CHEBI:15378"/>
        <dbReference type="ChEBI" id="CHEBI:33019"/>
        <dbReference type="ChEBI" id="CHEBI:46398"/>
        <dbReference type="ChEBI" id="CHEBI:57865"/>
        <dbReference type="EC" id="3.6.1.9"/>
    </reaction>
</comment>
<dbReference type="NCBIfam" id="TIGR00172">
    <property type="entry name" value="maf"/>
    <property type="match status" value="1"/>
</dbReference>
<comment type="subcellular location">
    <subcellularLocation>
        <location evidence="4">Cytoplasm</location>
    </subcellularLocation>
</comment>
<dbReference type="Pfam" id="PF02545">
    <property type="entry name" value="Maf"/>
    <property type="match status" value="1"/>
</dbReference>
<feature type="site" description="Important for substrate specificity" evidence="4">
    <location>
        <position position="208"/>
    </location>
</feature>
<gene>
    <name evidence="5" type="primary">maf</name>
    <name evidence="5" type="ORF">CK620_04730</name>
</gene>
<dbReference type="EC" id="3.6.1.9" evidence="4"/>
<evidence type="ECO:0000313" key="6">
    <source>
        <dbReference type="Proteomes" id="UP000217999"/>
    </source>
</evidence>
<evidence type="ECO:0000256" key="1">
    <source>
        <dbReference type="ARBA" id="ARBA00001968"/>
    </source>
</evidence>
<sequence length="251" mass="26856">MTEHGNAHGNGQAAPTAGPRAIYLASQSPRRSQLLQQIGIAHTLLLPDAQDPDPGDTAQALEALEAPLPDERPLDYVQRVTRLKLHAAMRRAARRRLPPAPILCADTTVALGQQILGKPADRAQAQAMLELLCASPPHEVLTAVAVVLPGARMQGDQGDQGGQGGDDGQVQQAVSISKVRFNCMRPEWLQQYLDSGQWQGKAGAYGIQGLAATLIDRIEGSYSGIMGLPLFETHLLLQPWLQQPCAPGPQP</sequence>
<keyword evidence="3 4" id="KW-0546">Nucleotide metabolism</keyword>
<feature type="active site" description="Proton acceptor" evidence="4">
    <location>
        <position position="106"/>
    </location>
</feature>
<dbReference type="PANTHER" id="PTHR43213:SF5">
    <property type="entry name" value="BIFUNCTIONAL DTTP_UTP PYROPHOSPHATASE_METHYLTRANSFERASE PROTEIN-RELATED"/>
    <property type="match status" value="1"/>
</dbReference>
<proteinExistence type="inferred from homology"/>
<reference evidence="5 6" key="1">
    <citation type="submission" date="2017-08" db="EMBL/GenBank/DDBJ databases">
        <title>WGS of Clinical strains of the CDC Group NO-1 linked to zoonotic infections in humans.</title>
        <authorList>
            <person name="Bernier A.-M."/>
            <person name="Bernard K."/>
        </authorList>
    </citation>
    <scope>NUCLEOTIDE SEQUENCE [LARGE SCALE GENOMIC DNA]</scope>
    <source>
        <strain evidence="5 6">NML03-0146</strain>
    </source>
</reference>
<dbReference type="Proteomes" id="UP000217999">
    <property type="component" value="Unassembled WGS sequence"/>
</dbReference>
<dbReference type="AlphaFoldDB" id="A0A2A2A9J4"/>